<name>A0A347WCH6_9PROT</name>
<evidence type="ECO:0000256" key="1">
    <source>
        <dbReference type="SAM" id="Phobius"/>
    </source>
</evidence>
<dbReference type="RefSeq" id="WP_102323147.1">
    <property type="nucleotide sequence ID" value="NZ_CALCQY010000002.1"/>
</dbReference>
<proteinExistence type="predicted"/>
<keyword evidence="1" id="KW-0472">Membrane</keyword>
<keyword evidence="1" id="KW-1133">Transmembrane helix</keyword>
<gene>
    <name evidence="3" type="ORF">CD178_01808</name>
</gene>
<keyword evidence="1" id="KW-0812">Transmembrane</keyword>
<evidence type="ECO:0000256" key="2">
    <source>
        <dbReference type="SAM" id="SignalP"/>
    </source>
</evidence>
<dbReference type="KEGG" id="ksc:CD178_01808"/>
<feature type="signal peptide" evidence="2">
    <location>
        <begin position="1"/>
        <end position="27"/>
    </location>
</feature>
<feature type="transmembrane region" description="Helical" evidence="1">
    <location>
        <begin position="37"/>
        <end position="55"/>
    </location>
</feature>
<dbReference type="Proteomes" id="UP000264120">
    <property type="component" value="Chromosome"/>
</dbReference>
<keyword evidence="4" id="KW-1185">Reference proteome</keyword>
<evidence type="ECO:0000313" key="4">
    <source>
        <dbReference type="Proteomes" id="UP000264120"/>
    </source>
</evidence>
<protein>
    <submittedName>
        <fullName evidence="3">Uncharacterized protein</fullName>
    </submittedName>
</protein>
<accession>A0A347WCH6</accession>
<feature type="chain" id="PRO_5017623141" evidence="2">
    <location>
        <begin position="28"/>
        <end position="100"/>
    </location>
</feature>
<dbReference type="EMBL" id="CP023036">
    <property type="protein sequence ID" value="AXY22569.1"/>
    <property type="molecule type" value="Genomic_DNA"/>
</dbReference>
<keyword evidence="2" id="KW-0732">Signal</keyword>
<reference evidence="3 4" key="1">
    <citation type="submission" date="2017-08" db="EMBL/GenBank/DDBJ databases">
        <title>Complete genome sequence of Gluconacetobacter saccharivorans CV1 isolated from Fermented Vinegar.</title>
        <authorList>
            <person name="Kim S.-Y."/>
        </authorList>
    </citation>
    <scope>NUCLEOTIDE SEQUENCE [LARGE SCALE GENOMIC DNA]</scope>
    <source>
        <strain evidence="3 4">CV1</strain>
    </source>
</reference>
<dbReference type="AlphaFoldDB" id="A0A347WCH6"/>
<organism evidence="3 4">
    <name type="scientific">Komagataeibacter saccharivorans</name>
    <dbReference type="NCBI Taxonomy" id="265959"/>
    <lineage>
        <taxon>Bacteria</taxon>
        <taxon>Pseudomonadati</taxon>
        <taxon>Pseudomonadota</taxon>
        <taxon>Alphaproteobacteria</taxon>
        <taxon>Acetobacterales</taxon>
        <taxon>Acetobacteraceae</taxon>
        <taxon>Komagataeibacter</taxon>
    </lineage>
</organism>
<evidence type="ECO:0000313" key="3">
    <source>
        <dbReference type="EMBL" id="AXY22569.1"/>
    </source>
</evidence>
<sequence>MKNIGRIAATGLLVLTGLAAAAPGAQAHGRGGGGDALVGGLVGGIVGGVIGGAMVDSYGPPPPPPPVYYRPPPPAVAYYAPPPPPPVVVYGPYGGPGRPY</sequence>